<evidence type="ECO:0000256" key="2">
    <source>
        <dbReference type="SAM" id="SignalP"/>
    </source>
</evidence>
<dbReference type="AlphaFoldDB" id="A0AAJ5X681"/>
<dbReference type="InterPro" id="IPR003715">
    <property type="entry name" value="Poly_export_N"/>
</dbReference>
<proteinExistence type="predicted"/>
<accession>A0AAJ5X681</accession>
<dbReference type="InterPro" id="IPR019554">
    <property type="entry name" value="Soluble_ligand-bd"/>
</dbReference>
<dbReference type="KEGG" id="acob:P0Y56_09815"/>
<organism evidence="5 6">
    <name type="scientific">Candidatus Andeanibacterium colombiense</name>
    <dbReference type="NCBI Taxonomy" id="3121345"/>
    <lineage>
        <taxon>Bacteria</taxon>
        <taxon>Pseudomonadati</taxon>
        <taxon>Pseudomonadota</taxon>
        <taxon>Alphaproteobacteria</taxon>
        <taxon>Sphingomonadales</taxon>
        <taxon>Sphingomonadaceae</taxon>
        <taxon>Candidatus Andeanibacterium</taxon>
    </lineage>
</organism>
<reference evidence="5" key="1">
    <citation type="submission" date="2023-03" db="EMBL/GenBank/DDBJ databases">
        <title>Andean soil-derived lignocellulolytic bacterial consortium as a source of novel taxa and putative plastic-active enzymes.</title>
        <authorList>
            <person name="Diaz-Garcia L."/>
            <person name="Chuvochina M."/>
            <person name="Feuerriegel G."/>
            <person name="Bunk B."/>
            <person name="Sproer C."/>
            <person name="Streit W.R."/>
            <person name="Rodriguez L.M."/>
            <person name="Overmann J."/>
            <person name="Jimenez D.J."/>
        </authorList>
    </citation>
    <scope>NUCLEOTIDE SEQUENCE</scope>
    <source>
        <strain evidence="5">MAG 26</strain>
    </source>
</reference>
<dbReference type="Gene3D" id="3.10.560.10">
    <property type="entry name" value="Outer membrane lipoprotein wza domain like"/>
    <property type="match status" value="1"/>
</dbReference>
<dbReference type="InterPro" id="IPR049712">
    <property type="entry name" value="Poly_export"/>
</dbReference>
<keyword evidence="1 2" id="KW-0732">Signal</keyword>
<dbReference type="EMBL" id="CP119316">
    <property type="protein sequence ID" value="WEK45332.1"/>
    <property type="molecule type" value="Genomic_DNA"/>
</dbReference>
<evidence type="ECO:0000313" key="5">
    <source>
        <dbReference type="EMBL" id="WEK45332.1"/>
    </source>
</evidence>
<name>A0AAJ5X681_9SPHN</name>
<feature type="domain" description="Polysaccharide export protein N-terminal" evidence="3">
    <location>
        <begin position="45"/>
        <end position="122"/>
    </location>
</feature>
<dbReference type="PANTHER" id="PTHR33619:SF3">
    <property type="entry name" value="POLYSACCHARIDE EXPORT PROTEIN GFCE-RELATED"/>
    <property type="match status" value="1"/>
</dbReference>
<evidence type="ECO:0000313" key="6">
    <source>
        <dbReference type="Proteomes" id="UP001218362"/>
    </source>
</evidence>
<sequence>MKKVRQSRLVAVLPLVALAACQPQLHPNLPVGDAAYATLDPALPPPGSSYLLSPGDVVTVNVFQEPDLTVENVAIDGAGNLYLPLIGQVQAGGRTQAEVSQDIQRAYAGGYLRNPQVAVVVKQSTSNILSVEGEVVRPGVYPIQPGSTLLTAMALAGSPTKTAKLDQVLVFRTVNGQRLGARFDLSDIRSGKAGDPLLLPGDVIVVGFSAVRGAYRDILDAAPLFNVFTRF</sequence>
<dbReference type="PROSITE" id="PS51257">
    <property type="entry name" value="PROKAR_LIPOPROTEIN"/>
    <property type="match status" value="1"/>
</dbReference>
<dbReference type="PANTHER" id="PTHR33619">
    <property type="entry name" value="POLYSACCHARIDE EXPORT PROTEIN GFCE-RELATED"/>
    <property type="match status" value="1"/>
</dbReference>
<dbReference type="Pfam" id="PF02563">
    <property type="entry name" value="Poly_export"/>
    <property type="match status" value="1"/>
</dbReference>
<feature type="domain" description="Soluble ligand binding" evidence="4">
    <location>
        <begin position="131"/>
        <end position="176"/>
    </location>
</feature>
<protein>
    <submittedName>
        <fullName evidence="5">Polysaccharide export protein</fullName>
    </submittedName>
</protein>
<gene>
    <name evidence="5" type="ORF">P0Y56_09815</name>
</gene>
<dbReference type="Pfam" id="PF10531">
    <property type="entry name" value="SLBB"/>
    <property type="match status" value="1"/>
</dbReference>
<feature type="chain" id="PRO_5042531818" evidence="2">
    <location>
        <begin position="20"/>
        <end position="231"/>
    </location>
</feature>
<evidence type="ECO:0000256" key="1">
    <source>
        <dbReference type="ARBA" id="ARBA00022729"/>
    </source>
</evidence>
<dbReference type="Proteomes" id="UP001218362">
    <property type="component" value="Chromosome"/>
</dbReference>
<dbReference type="GO" id="GO:0015159">
    <property type="term" value="F:polysaccharide transmembrane transporter activity"/>
    <property type="evidence" value="ECO:0007669"/>
    <property type="project" value="InterPro"/>
</dbReference>
<evidence type="ECO:0000259" key="3">
    <source>
        <dbReference type="Pfam" id="PF02563"/>
    </source>
</evidence>
<feature type="signal peptide" evidence="2">
    <location>
        <begin position="1"/>
        <end position="19"/>
    </location>
</feature>
<evidence type="ECO:0000259" key="4">
    <source>
        <dbReference type="Pfam" id="PF10531"/>
    </source>
</evidence>